<dbReference type="InterPro" id="IPR037873">
    <property type="entry name" value="BamE-like"/>
</dbReference>
<keyword evidence="5" id="KW-1185">Reference proteome</keyword>
<organism evidence="4 5">
    <name type="scientific">Lactobacillus melliventris</name>
    <dbReference type="NCBI Taxonomy" id="1218507"/>
    <lineage>
        <taxon>Bacteria</taxon>
        <taxon>Bacillati</taxon>
        <taxon>Bacillota</taxon>
        <taxon>Bacilli</taxon>
        <taxon>Lactobacillales</taxon>
        <taxon>Lactobacillaceae</taxon>
        <taxon>Lactobacillus</taxon>
    </lineage>
</organism>
<proteinExistence type="predicted"/>
<keyword evidence="3" id="KW-0472">Membrane</keyword>
<dbReference type="InterPro" id="IPR024418">
    <property type="entry name" value="DUF3862"/>
</dbReference>
<dbReference type="Pfam" id="PF12978">
    <property type="entry name" value="DUF3862"/>
    <property type="match status" value="1"/>
</dbReference>
<reference evidence="4 5" key="1">
    <citation type="submission" date="2018-05" db="EMBL/GenBank/DDBJ databases">
        <title>Reference genomes for bee gut microbiota database.</title>
        <authorList>
            <person name="Ellegaard K.M."/>
        </authorList>
    </citation>
    <scope>NUCLEOTIDE SEQUENCE [LARGE SCALE GENOMIC DNA]</scope>
    <source>
        <strain evidence="4 5">ESL0184</strain>
    </source>
</reference>
<keyword evidence="3" id="KW-1133">Transmembrane helix</keyword>
<dbReference type="EMBL" id="QGLG01000002">
    <property type="protein sequence ID" value="PXY84070.1"/>
    <property type="molecule type" value="Genomic_DNA"/>
</dbReference>
<evidence type="ECO:0000256" key="1">
    <source>
        <dbReference type="ARBA" id="ARBA00022729"/>
    </source>
</evidence>
<evidence type="ECO:0000313" key="4">
    <source>
        <dbReference type="EMBL" id="PXY84070.1"/>
    </source>
</evidence>
<keyword evidence="3" id="KW-0812">Transmembrane</keyword>
<evidence type="ECO:0008006" key="6">
    <source>
        <dbReference type="Google" id="ProtNLM"/>
    </source>
</evidence>
<name>A0ABX5MYX5_9LACO</name>
<sequence length="236" mass="26501">MNKTRKPFYKKIWFWIITILALFILIDGAYGAGKSSNDSDNTKTEQKSENKTTEESDDTNDEKIYTGERGDQISMDNLAILQAYYKIKLGDLMKSGQDGTTYKKVKHIFNSEPSDTSSSETSGVKTELAIWRYEDVTITVTFVNNHAVGSAETGLRWKRAKPTFTKKTYNKLSGDLNSEKAYKKFGIPDEVTQMLIFGSYKTKFTWFTGLKGSLGANVSLDFTGDSLTGKSQYGLK</sequence>
<evidence type="ECO:0000256" key="2">
    <source>
        <dbReference type="SAM" id="MobiDB-lite"/>
    </source>
</evidence>
<gene>
    <name evidence="4" type="ORF">DK873_02580</name>
</gene>
<feature type="transmembrane region" description="Helical" evidence="3">
    <location>
        <begin position="12"/>
        <end position="33"/>
    </location>
</feature>
<keyword evidence="1" id="KW-0732">Signal</keyword>
<feature type="compositionally biased region" description="Basic and acidic residues" evidence="2">
    <location>
        <begin position="40"/>
        <end position="54"/>
    </location>
</feature>
<dbReference type="Proteomes" id="UP000247698">
    <property type="component" value="Unassembled WGS sequence"/>
</dbReference>
<evidence type="ECO:0000256" key="3">
    <source>
        <dbReference type="SAM" id="Phobius"/>
    </source>
</evidence>
<comment type="caution">
    <text evidence="4">The sequence shown here is derived from an EMBL/GenBank/DDBJ whole genome shotgun (WGS) entry which is preliminary data.</text>
</comment>
<protein>
    <recommendedName>
        <fullName evidence="6">DUF3862 domain-containing protein</fullName>
    </recommendedName>
</protein>
<accession>A0ABX5MYX5</accession>
<dbReference type="Gene3D" id="3.30.1450.10">
    <property type="match status" value="2"/>
</dbReference>
<dbReference type="RefSeq" id="WP_110445695.1">
    <property type="nucleotide sequence ID" value="NZ_QGLG01000002.1"/>
</dbReference>
<evidence type="ECO:0000313" key="5">
    <source>
        <dbReference type="Proteomes" id="UP000247698"/>
    </source>
</evidence>
<feature type="region of interest" description="Disordered" evidence="2">
    <location>
        <begin position="33"/>
        <end position="67"/>
    </location>
</feature>